<keyword evidence="2" id="KW-1185">Reference proteome</keyword>
<feature type="compositionally biased region" description="Basic and acidic residues" evidence="1">
    <location>
        <begin position="1309"/>
        <end position="1320"/>
    </location>
</feature>
<organism evidence="2 3">
    <name type="scientific">Ditylenchus dipsaci</name>
    <dbReference type="NCBI Taxonomy" id="166011"/>
    <lineage>
        <taxon>Eukaryota</taxon>
        <taxon>Metazoa</taxon>
        <taxon>Ecdysozoa</taxon>
        <taxon>Nematoda</taxon>
        <taxon>Chromadorea</taxon>
        <taxon>Rhabditida</taxon>
        <taxon>Tylenchina</taxon>
        <taxon>Tylenchomorpha</taxon>
        <taxon>Sphaerularioidea</taxon>
        <taxon>Anguinidae</taxon>
        <taxon>Anguininae</taxon>
        <taxon>Ditylenchus</taxon>
    </lineage>
</organism>
<dbReference type="PANTHER" id="PTHR23034">
    <property type="entry name" value="GLUTAMATE-RICH PROTEIN 3"/>
    <property type="match status" value="1"/>
</dbReference>
<feature type="compositionally biased region" description="Polar residues" evidence="1">
    <location>
        <begin position="643"/>
        <end position="655"/>
    </location>
</feature>
<dbReference type="InterPro" id="IPR027962">
    <property type="entry name" value="ERICH3"/>
</dbReference>
<feature type="compositionally biased region" description="Basic and acidic residues" evidence="1">
    <location>
        <begin position="1004"/>
        <end position="1024"/>
    </location>
</feature>
<feature type="compositionally biased region" description="Polar residues" evidence="1">
    <location>
        <begin position="281"/>
        <end position="290"/>
    </location>
</feature>
<feature type="compositionally biased region" description="Basic and acidic residues" evidence="1">
    <location>
        <begin position="550"/>
        <end position="600"/>
    </location>
</feature>
<feature type="compositionally biased region" description="Polar residues" evidence="1">
    <location>
        <begin position="240"/>
        <end position="250"/>
    </location>
</feature>
<dbReference type="Proteomes" id="UP000887574">
    <property type="component" value="Unplaced"/>
</dbReference>
<name>A0A915D2U9_9BILA</name>
<evidence type="ECO:0000313" key="2">
    <source>
        <dbReference type="Proteomes" id="UP000887574"/>
    </source>
</evidence>
<feature type="compositionally biased region" description="Polar residues" evidence="1">
    <location>
        <begin position="718"/>
        <end position="727"/>
    </location>
</feature>
<feature type="compositionally biased region" description="Polar residues" evidence="1">
    <location>
        <begin position="1041"/>
        <end position="1052"/>
    </location>
</feature>
<feature type="compositionally biased region" description="Polar residues" evidence="1">
    <location>
        <begin position="199"/>
        <end position="211"/>
    </location>
</feature>
<evidence type="ECO:0000256" key="1">
    <source>
        <dbReference type="SAM" id="MobiDB-lite"/>
    </source>
</evidence>
<feature type="compositionally biased region" description="Basic and acidic residues" evidence="1">
    <location>
        <begin position="623"/>
        <end position="639"/>
    </location>
</feature>
<feature type="compositionally biased region" description="Basic and acidic residues" evidence="1">
    <location>
        <begin position="420"/>
        <end position="440"/>
    </location>
</feature>
<feature type="compositionally biased region" description="Polar residues" evidence="1">
    <location>
        <begin position="1230"/>
        <end position="1240"/>
    </location>
</feature>
<feature type="compositionally biased region" description="Basic and acidic residues" evidence="1">
    <location>
        <begin position="748"/>
        <end position="759"/>
    </location>
</feature>
<feature type="compositionally biased region" description="Basic and acidic residues" evidence="1">
    <location>
        <begin position="303"/>
        <end position="318"/>
    </location>
</feature>
<accession>A0A915D2U9</accession>
<protein>
    <submittedName>
        <fullName evidence="3">Uncharacterized protein</fullName>
    </submittedName>
</protein>
<feature type="region of interest" description="Disordered" evidence="1">
    <location>
        <begin position="745"/>
        <end position="1066"/>
    </location>
</feature>
<dbReference type="WBParaSite" id="jg15251.2">
    <property type="protein sequence ID" value="jg15251.2"/>
    <property type="gene ID" value="jg15251"/>
</dbReference>
<feature type="compositionally biased region" description="Polar residues" evidence="1">
    <location>
        <begin position="1265"/>
        <end position="1276"/>
    </location>
</feature>
<feature type="compositionally biased region" description="Basic and acidic residues" evidence="1">
    <location>
        <begin position="854"/>
        <end position="922"/>
    </location>
</feature>
<feature type="region of interest" description="Disordered" evidence="1">
    <location>
        <begin position="348"/>
        <end position="727"/>
    </location>
</feature>
<dbReference type="PANTHER" id="PTHR23034:SF2">
    <property type="entry name" value="GLUTAMATE-RICH PROTEIN 3"/>
    <property type="match status" value="1"/>
</dbReference>
<feature type="region of interest" description="Disordered" evidence="1">
    <location>
        <begin position="1176"/>
        <end position="1357"/>
    </location>
</feature>
<feature type="compositionally biased region" description="Basic and acidic residues" evidence="1">
    <location>
        <begin position="398"/>
        <end position="407"/>
    </location>
</feature>
<feature type="compositionally biased region" description="Acidic residues" evidence="1">
    <location>
        <begin position="1328"/>
        <end position="1340"/>
    </location>
</feature>
<feature type="region of interest" description="Disordered" evidence="1">
    <location>
        <begin position="60"/>
        <end position="99"/>
    </location>
</feature>
<reference evidence="3" key="1">
    <citation type="submission" date="2022-11" db="UniProtKB">
        <authorList>
            <consortium name="WormBaseParasite"/>
        </authorList>
    </citation>
    <scope>IDENTIFICATION</scope>
</reference>
<feature type="region of interest" description="Disordered" evidence="1">
    <location>
        <begin position="1098"/>
        <end position="1125"/>
    </location>
</feature>
<sequence length="1357" mass="152582">MADNLLETYNPLYDVHLRQYFALPHMQKHLRNVGLLENSGDAAEKVEIYRRIRSGITSAEEFRRSHMSRSLSRPARSGKSKRSATGDRQRRHSNCFDESESELMNRIEAEYRPADVEAMRNHSKNIYNRLAASVYKYQYLHKLDDKTLLNYMHSLKKQLQKLERFRELSFGPNSVAKHHPTNLQTSWFFRRRSEGNLPSLLTSSAPPNTLHQPLRSAKSLRKSRSGKSQSPRKYSPADGYSTNNHTSSSSKPRRPNASAFQSKTRAGPIQRLPPLPKKTVRSSTSTTNHTLPKLPPTAMIKPTLKDKRPTTDSPKQDEAPSLAPILPAIGTAAALGAGAAAVAILSNGGDEQREAESPALSVGAAPSEESLPFKNEDGESGEAGDTETRPTPEPFLEEAIKSPSEYHEEQEDVSVPTPEAEPHPEEYEPTHLHQHPRPESEAYQGEEEKVEEAHNDNYPESPVQKSPAVPDTYYHEEEQKHSPEPAEHSPGAQSPEPEEPSSEILEHGHEPVLTSPEPAEKRIQSVVNGNNEEDYSYRGKRSVMEDEEDHLSQKAETEIRNGSAHQKEHQPRQEEHLHHQEEHEHNQKEHNSPDGDREPSPVDTEEAVEEPEHILQTNTYLESQEHESHEKEKYDHQADLEEAQQTHTYQASPVQHSPGPEAYHQEEEQDVKESEQRLKNNIQAQESPDAHAFQHPTEQNASSEIVDANPEFQEHDQQVNVSPELHSSVSAQVAGMAEVVVMNASETESEHQHEEEEHFQRHKAVLPSPHEGGDIVCEEDQCYIRTPRASDAVQQENFSAEQHEPEVGTQDSQAASPSAHEEQQSPTSFREPENPVSDVRIEVTSSPSLASEDLQGHESEKSQQEAASSHHQEYSDEDLNHQAKSPEDINGNLKEDKVSHTSDNHDESEKDDYHSEPNHPEAEQQNQQDNQQDDIEEPIHAIYHQPLAAEPLIDTGRTAEREAISPDDPADIEELVEAIYHEPLTTEQEAVGYEEEQEASPRSQLDHPSKSPENMGEEKSHYQDQHYSQDSLDQEIPQEASHVTSTGLNPANNGGRRAGSPRAANYSLITDPAEQYHVSINNEFDVPEKEVEHVHPDHFFSPSSAEETLEGEVTQGSRKSSIIKDHEEHLVPEAAAVELANQEELFRDEHEYNEPEPEHGEVSAETFQQEYHLESPRMNNGGMEHSFALEPQPASSENGNKLLAQPSIEITPASEYGGSVEEHMDRVDISTPNSEHTAASPTHEEHEETSLVNHSVESEEEAHNNSDISHSATAQNSHEDHNAVNGNKTHEFNIEEHQEGINYENSNSMHHELADLDQHATAKIGENISDEEEDEEDDSDSVIIHNQKLEQSHWMVQ</sequence>
<feature type="compositionally biased region" description="Basic and acidic residues" evidence="1">
    <location>
        <begin position="473"/>
        <end position="487"/>
    </location>
</feature>
<evidence type="ECO:0000313" key="3">
    <source>
        <dbReference type="WBParaSite" id="jg15251.2"/>
    </source>
</evidence>
<feature type="compositionally biased region" description="Basic and acidic residues" evidence="1">
    <location>
        <begin position="663"/>
        <end position="678"/>
    </location>
</feature>
<feature type="region of interest" description="Disordered" evidence="1">
    <location>
        <begin position="198"/>
        <end position="321"/>
    </location>
</feature>
<feature type="compositionally biased region" description="Basic and acidic residues" evidence="1">
    <location>
        <begin position="1277"/>
        <end position="1299"/>
    </location>
</feature>
<proteinExistence type="predicted"/>